<reference evidence="8 9" key="1">
    <citation type="submission" date="2016-10" db="EMBL/GenBank/DDBJ databases">
        <authorList>
            <person name="de Groot N.N."/>
        </authorList>
    </citation>
    <scope>NUCLEOTIDE SEQUENCE [LARGE SCALE GENOMIC DNA]</scope>
    <source>
        <strain evidence="8 9">DSM 23042</strain>
    </source>
</reference>
<evidence type="ECO:0000256" key="6">
    <source>
        <dbReference type="ARBA" id="ARBA00023136"/>
    </source>
</evidence>
<accession>A0A1H9ULN7</accession>
<keyword evidence="9" id="KW-1185">Reference proteome</keyword>
<feature type="transmembrane region" description="Helical" evidence="7">
    <location>
        <begin position="6"/>
        <end position="27"/>
    </location>
</feature>
<evidence type="ECO:0000256" key="4">
    <source>
        <dbReference type="ARBA" id="ARBA00022692"/>
    </source>
</evidence>
<evidence type="ECO:0008006" key="10">
    <source>
        <dbReference type="Google" id="ProtNLM"/>
    </source>
</evidence>
<dbReference type="OrthoDB" id="9810457at2"/>
<keyword evidence="4 7" id="KW-0812">Transmembrane</keyword>
<dbReference type="GO" id="GO:0016020">
    <property type="term" value="C:membrane"/>
    <property type="evidence" value="ECO:0007669"/>
    <property type="project" value="UniProtKB-SubCell"/>
</dbReference>
<keyword evidence="5 7" id="KW-1133">Transmembrane helix</keyword>
<keyword evidence="2" id="KW-0813">Transport</keyword>
<dbReference type="AlphaFoldDB" id="A0A1H9ULN7"/>
<feature type="transmembrane region" description="Helical" evidence="7">
    <location>
        <begin position="65"/>
        <end position="84"/>
    </location>
</feature>
<evidence type="ECO:0000313" key="9">
    <source>
        <dbReference type="Proteomes" id="UP000198885"/>
    </source>
</evidence>
<protein>
    <recommendedName>
        <fullName evidence="10">Permease</fullName>
    </recommendedName>
</protein>
<name>A0A1H9ULN7_9RHOB</name>
<keyword evidence="6 7" id="KW-0472">Membrane</keyword>
<dbReference type="Pfam" id="PF03547">
    <property type="entry name" value="Mem_trans"/>
    <property type="match status" value="1"/>
</dbReference>
<dbReference type="EMBL" id="FOGU01000005">
    <property type="protein sequence ID" value="SES10094.1"/>
    <property type="molecule type" value="Genomic_DNA"/>
</dbReference>
<evidence type="ECO:0000256" key="7">
    <source>
        <dbReference type="SAM" id="Phobius"/>
    </source>
</evidence>
<dbReference type="PANTHER" id="PTHR36838">
    <property type="entry name" value="AUXIN EFFLUX CARRIER FAMILY PROTEIN"/>
    <property type="match status" value="1"/>
</dbReference>
<dbReference type="Proteomes" id="UP000198885">
    <property type="component" value="Unassembled WGS sequence"/>
</dbReference>
<dbReference type="InterPro" id="IPR004776">
    <property type="entry name" value="Mem_transp_PIN-like"/>
</dbReference>
<evidence type="ECO:0000256" key="1">
    <source>
        <dbReference type="ARBA" id="ARBA00004141"/>
    </source>
</evidence>
<dbReference type="PANTHER" id="PTHR36838:SF3">
    <property type="entry name" value="TRANSPORTER AUXIN EFFLUX CARRIER EC FAMILY"/>
    <property type="match status" value="1"/>
</dbReference>
<gene>
    <name evidence="8" type="ORF">SAMN04490244_105363</name>
</gene>
<organism evidence="8 9">
    <name type="scientific">Tranquillimonas rosea</name>
    <dbReference type="NCBI Taxonomy" id="641238"/>
    <lineage>
        <taxon>Bacteria</taxon>
        <taxon>Pseudomonadati</taxon>
        <taxon>Pseudomonadota</taxon>
        <taxon>Alphaproteobacteria</taxon>
        <taxon>Rhodobacterales</taxon>
        <taxon>Roseobacteraceae</taxon>
        <taxon>Tranquillimonas</taxon>
    </lineage>
</organism>
<sequence>MLDILSITFPIFATIGIGYGAVAIGLFTAADLRVLGRYVVNIALPALLFSAVATRDLGEVLHPTYLAVYALGSLVTIVIGYGALRATGTGPARRAVGVMGMSCPNSGYVGYPILLLAMPDIAATVLAQNVIIENFLCVPLSLALLDMSRPQEGRGPLAVLGSVAWSVVTRPFVIGLLLGLAVSVSGLPLPTGLTRLADILAASASALALVVVGGTLYGLPMRGERALAGLIAGGKLLLHPAMIALMLLVLPALGLPALDAELKAAVVLSAAMPMLGIYAILAQPYGHDGVASIALLTATAGAFLTVNALLVLLT</sequence>
<proteinExistence type="predicted"/>
<feature type="transmembrane region" description="Helical" evidence="7">
    <location>
        <begin position="293"/>
        <end position="313"/>
    </location>
</feature>
<feature type="transmembrane region" description="Helical" evidence="7">
    <location>
        <begin position="34"/>
        <end position="53"/>
    </location>
</feature>
<evidence type="ECO:0000256" key="3">
    <source>
        <dbReference type="ARBA" id="ARBA00022475"/>
    </source>
</evidence>
<evidence type="ECO:0000256" key="2">
    <source>
        <dbReference type="ARBA" id="ARBA00022448"/>
    </source>
</evidence>
<evidence type="ECO:0000256" key="5">
    <source>
        <dbReference type="ARBA" id="ARBA00022989"/>
    </source>
</evidence>
<feature type="transmembrane region" description="Helical" evidence="7">
    <location>
        <begin position="199"/>
        <end position="219"/>
    </location>
</feature>
<dbReference type="GO" id="GO:0055085">
    <property type="term" value="P:transmembrane transport"/>
    <property type="evidence" value="ECO:0007669"/>
    <property type="project" value="InterPro"/>
</dbReference>
<feature type="transmembrane region" description="Helical" evidence="7">
    <location>
        <begin position="226"/>
        <end position="250"/>
    </location>
</feature>
<dbReference type="RefSeq" id="WP_092693453.1">
    <property type="nucleotide sequence ID" value="NZ_CBDDGO010000004.1"/>
</dbReference>
<evidence type="ECO:0000313" key="8">
    <source>
        <dbReference type="EMBL" id="SES10094.1"/>
    </source>
</evidence>
<dbReference type="STRING" id="641238.SAMN04490244_105363"/>
<feature type="transmembrane region" description="Helical" evidence="7">
    <location>
        <begin position="262"/>
        <end position="281"/>
    </location>
</feature>
<keyword evidence="3" id="KW-1003">Cell membrane</keyword>
<comment type="subcellular location">
    <subcellularLocation>
        <location evidence="1">Membrane</location>
        <topology evidence="1">Multi-pass membrane protein</topology>
    </subcellularLocation>
</comment>